<reference evidence="3" key="1">
    <citation type="submission" date="2023-07" db="EMBL/GenBank/DDBJ databases">
        <title>Characterization of two Paracoccaceae strains isolated from Phycosphere and proposal of Xinfangfangia lacusdiani sp. nov.</title>
        <authorList>
            <person name="Deng Y."/>
            <person name="Zhang Y.Q."/>
        </authorList>
    </citation>
    <scope>NUCLEOTIDE SEQUENCE [LARGE SCALE GENOMIC DNA]</scope>
    <source>
        <strain evidence="3">CPCC 101403</strain>
    </source>
</reference>
<evidence type="ECO:0000313" key="3">
    <source>
        <dbReference type="Proteomes" id="UP001251085"/>
    </source>
</evidence>
<sequence>MPTFPDDTPLSQVRQLLNLTGLRQNGFVNQRPPINTDDLRYGWEVGSRWLYDNMEWVCLGNDESAAVWQMNMTGESTYEVWLETHPGGTKEEYLADMSVDPSPEMQAMLDDAQTAAGDAQAAEASASASAAQADAAASQSAGVNSEASYARGTGGLNLRGTPLGVGAISKTTGAVLTNPDWRYTGFIPLPASPLISFIGTAPAGSDTFATFVFFDANFAVVERANSVGEALLDIWATESAAARYVRVTIAAADVSTYQLRIVSAAADRTPTATDALRATITVNPLAAAHLGGYLGIGTGAIVAASNSWAYTDMLPVMPGQVLDYIGSANTTVGAAVALYDPAGVYLRDMTGLATSGGGVIKVQTGRFVIPEGVGFIRASAATTQPMSLTYRRGKEGVEYAEDVIQVMDDSTGLERSRLRQSILALLESSALPVSVVSQNGMGDSITVGANATSAPNRWLNRLAAALSATLTNSGIGGTVLQSSPGVGGTPLNNNGRNRCIDVFCGSDKTELAIVAYGFNDARYVASPGTFTAALYQSDLGEVITGLMLHGYARDKILIVGPYYISDTGLITGSDGFAGQTRSGFEAYVTAARVVASDYGVLYFDAYAYMAANGGAALISDDFIHPTDEGHRVIFEGIDTTADFVNTFDAPKITSWAASAGNLVLTYGAIAGATGYEVATGLMGTFAFGAEVSNAGTTYSVAAPGSGVYAARVRAVFGSQKGPWAVAPNGASTSTALLDNFDSTFSERLTVHAPTSGGLWVENVNYTGDSHLVTGGIAYPTVLSCCYICKGAAMLTDGYVEGDLIITGTPLASRAGIVFRASESLNTMYIFQYSQPNAQWQLLSLVGGTSTTLGTAAASPAVDTTYVMRLEVTGTSLTCRVNGAIVIGPITNSAIAGAGWAGIRNGTASTSVNGARWQRFAAG</sequence>
<proteinExistence type="predicted"/>
<dbReference type="SUPFAM" id="SSF52266">
    <property type="entry name" value="SGNH hydrolase"/>
    <property type="match status" value="1"/>
</dbReference>
<dbReference type="EC" id="3.1.-.-" evidence="2"/>
<feature type="domain" description="SGNH hydrolase-type esterase" evidence="1">
    <location>
        <begin position="441"/>
        <end position="632"/>
    </location>
</feature>
<dbReference type="Gene3D" id="2.60.120.560">
    <property type="entry name" value="Exo-inulinase, domain 1"/>
    <property type="match status" value="1"/>
</dbReference>
<dbReference type="Gene3D" id="3.40.50.1110">
    <property type="entry name" value="SGNH hydrolase"/>
    <property type="match status" value="1"/>
</dbReference>
<dbReference type="InterPro" id="IPR036514">
    <property type="entry name" value="SGNH_hydro_sf"/>
</dbReference>
<dbReference type="RefSeq" id="WP_311758295.1">
    <property type="nucleotide sequence ID" value="NZ_JAVRQI010000003.1"/>
</dbReference>
<protein>
    <submittedName>
        <fullName evidence="2">SGNH/GDSL hydrolase family protein</fullName>
        <ecNumber evidence="2">3.1.-.-</ecNumber>
    </submittedName>
</protein>
<organism evidence="2 3">
    <name type="scientific">Paracoccus broussonetiae</name>
    <dbReference type="NCBI Taxonomy" id="3075834"/>
    <lineage>
        <taxon>Bacteria</taxon>
        <taxon>Pseudomonadati</taxon>
        <taxon>Pseudomonadota</taxon>
        <taxon>Alphaproteobacteria</taxon>
        <taxon>Rhodobacterales</taxon>
        <taxon>Paracoccaceae</taxon>
        <taxon>Paracoccus</taxon>
    </lineage>
</organism>
<dbReference type="CDD" id="cd00229">
    <property type="entry name" value="SGNH_hydrolase"/>
    <property type="match status" value="1"/>
</dbReference>
<dbReference type="EMBL" id="JAVRQI010000003">
    <property type="protein sequence ID" value="MDT1061191.1"/>
    <property type="molecule type" value="Genomic_DNA"/>
</dbReference>
<evidence type="ECO:0000313" key="2">
    <source>
        <dbReference type="EMBL" id="MDT1061191.1"/>
    </source>
</evidence>
<comment type="caution">
    <text evidence="2">The sequence shown here is derived from an EMBL/GenBank/DDBJ whole genome shotgun (WGS) entry which is preliminary data.</text>
</comment>
<gene>
    <name evidence="2" type="ORF">RM190_04920</name>
</gene>
<dbReference type="InterPro" id="IPR013830">
    <property type="entry name" value="SGNH_hydro"/>
</dbReference>
<dbReference type="Proteomes" id="UP001251085">
    <property type="component" value="Unassembled WGS sequence"/>
</dbReference>
<evidence type="ECO:0000259" key="1">
    <source>
        <dbReference type="Pfam" id="PF13472"/>
    </source>
</evidence>
<name>A0ABU3EAL7_9RHOB</name>
<keyword evidence="2" id="KW-0378">Hydrolase</keyword>
<accession>A0ABU3EAL7</accession>
<keyword evidence="3" id="KW-1185">Reference proteome</keyword>
<dbReference type="Pfam" id="PF13472">
    <property type="entry name" value="Lipase_GDSL_2"/>
    <property type="match status" value="1"/>
</dbReference>
<dbReference type="GO" id="GO:0016787">
    <property type="term" value="F:hydrolase activity"/>
    <property type="evidence" value="ECO:0007669"/>
    <property type="project" value="UniProtKB-KW"/>
</dbReference>